<reference evidence="2" key="1">
    <citation type="journal article" date="2009" name="Rice">
        <title>De Novo Next Generation Sequencing of Plant Genomes.</title>
        <authorList>
            <person name="Rounsley S."/>
            <person name="Marri P.R."/>
            <person name="Yu Y."/>
            <person name="He R."/>
            <person name="Sisneros N."/>
            <person name="Goicoechea J.L."/>
            <person name="Lee S.J."/>
            <person name="Angelova A."/>
            <person name="Kudrna D."/>
            <person name="Luo M."/>
            <person name="Affourtit J."/>
            <person name="Desany B."/>
            <person name="Knight J."/>
            <person name="Niazi F."/>
            <person name="Egholm M."/>
            <person name="Wing R.A."/>
        </authorList>
    </citation>
    <scope>NUCLEOTIDE SEQUENCE [LARGE SCALE GENOMIC DNA]</scope>
    <source>
        <strain evidence="2">cv. IRGC 105608</strain>
    </source>
</reference>
<evidence type="ECO:0000313" key="2">
    <source>
        <dbReference type="EnsemblPlants" id="OBART03G02100.1"/>
    </source>
</evidence>
<evidence type="ECO:0000256" key="1">
    <source>
        <dbReference type="SAM" id="MobiDB-lite"/>
    </source>
</evidence>
<proteinExistence type="predicted"/>
<dbReference type="PaxDb" id="65489-OBART03G02100.1"/>
<organism evidence="2">
    <name type="scientific">Oryza barthii</name>
    <dbReference type="NCBI Taxonomy" id="65489"/>
    <lineage>
        <taxon>Eukaryota</taxon>
        <taxon>Viridiplantae</taxon>
        <taxon>Streptophyta</taxon>
        <taxon>Embryophyta</taxon>
        <taxon>Tracheophyta</taxon>
        <taxon>Spermatophyta</taxon>
        <taxon>Magnoliopsida</taxon>
        <taxon>Liliopsida</taxon>
        <taxon>Poales</taxon>
        <taxon>Poaceae</taxon>
        <taxon>BOP clade</taxon>
        <taxon>Oryzoideae</taxon>
        <taxon>Oryzeae</taxon>
        <taxon>Oryzinae</taxon>
        <taxon>Oryza</taxon>
    </lineage>
</organism>
<dbReference type="AlphaFoldDB" id="A0A0D3FD97"/>
<name>A0A0D3FD97_9ORYZ</name>
<keyword evidence="3" id="KW-1185">Reference proteome</keyword>
<evidence type="ECO:0000313" key="3">
    <source>
        <dbReference type="Proteomes" id="UP000026960"/>
    </source>
</evidence>
<dbReference type="EnsemblPlants" id="OBART03G02100.1">
    <property type="protein sequence ID" value="OBART03G02100.1"/>
    <property type="gene ID" value="OBART03G02100"/>
</dbReference>
<dbReference type="Proteomes" id="UP000026960">
    <property type="component" value="Chromosome 3"/>
</dbReference>
<protein>
    <submittedName>
        <fullName evidence="2">Uncharacterized protein</fullName>
    </submittedName>
</protein>
<sequence length="126" mass="14118">MVMRVFRPEPIDETPEHARVLTAANLPNSIRSSEVRQNDSSLQSLIRAIQFLSNRDKRKLWKHRPLYQAHISLRDPWTARSTPPLRITSFDSAAPLRSKVLAGASFDSTPPLRSEDLAGAPLPSPP</sequence>
<accession>A0A0D3FD97</accession>
<reference evidence="2" key="2">
    <citation type="submission" date="2015-03" db="UniProtKB">
        <authorList>
            <consortium name="EnsemblPlants"/>
        </authorList>
    </citation>
    <scope>IDENTIFICATION</scope>
</reference>
<dbReference type="Gramene" id="OBART03G02100.1">
    <property type="protein sequence ID" value="OBART03G02100.1"/>
    <property type="gene ID" value="OBART03G02100"/>
</dbReference>
<feature type="region of interest" description="Disordered" evidence="1">
    <location>
        <begin position="104"/>
        <end position="126"/>
    </location>
</feature>
<dbReference type="HOGENOM" id="CLU_1984983_0_0_1"/>